<feature type="compositionally biased region" description="Low complexity" evidence="1">
    <location>
        <begin position="90"/>
        <end position="102"/>
    </location>
</feature>
<feature type="domain" description="TRAM" evidence="2">
    <location>
        <begin position="110"/>
        <end position="169"/>
    </location>
</feature>
<organism evidence="3 4">
    <name type="scientific">Haloplanus salinus</name>
    <dbReference type="NCBI Taxonomy" id="1126245"/>
    <lineage>
        <taxon>Archaea</taxon>
        <taxon>Methanobacteriati</taxon>
        <taxon>Methanobacteriota</taxon>
        <taxon>Stenosarchaea group</taxon>
        <taxon>Halobacteria</taxon>
        <taxon>Halobacteriales</taxon>
        <taxon>Haloferacaceae</taxon>
        <taxon>Haloplanus</taxon>
    </lineage>
</organism>
<dbReference type="InterPro" id="IPR012340">
    <property type="entry name" value="NA-bd_OB-fold"/>
</dbReference>
<dbReference type="PROSITE" id="PS50926">
    <property type="entry name" value="TRAM"/>
    <property type="match status" value="1"/>
</dbReference>
<comment type="caution">
    <text evidence="3">The sequence shown here is derived from an EMBL/GenBank/DDBJ whole genome shotgun (WGS) entry which is preliminary data.</text>
</comment>
<dbReference type="OrthoDB" id="307856at2157"/>
<sequence>MRDSSTPLCLFTSRVESRDGEYVLTIPEQEVELGTLEPGDTYRVGVYPGISTSSTTTDDRHATGTDRDVSNTRSAGEQAPSTTTRDSLRSASPNTASAPTSTDRTPDQPPVTEGETLRVQIEDVGDQGDGLARVGPGYVVFVPDTEVGQQPLVRVTTVRENVAFAEVVEQ</sequence>
<evidence type="ECO:0000313" key="3">
    <source>
        <dbReference type="EMBL" id="RCU44462.1"/>
    </source>
</evidence>
<dbReference type="SUPFAM" id="SSF50249">
    <property type="entry name" value="Nucleic acid-binding proteins"/>
    <property type="match status" value="1"/>
</dbReference>
<dbReference type="Proteomes" id="UP000252189">
    <property type="component" value="Unassembled WGS sequence"/>
</dbReference>
<evidence type="ECO:0000313" key="4">
    <source>
        <dbReference type="Proteomes" id="UP000252189"/>
    </source>
</evidence>
<dbReference type="Gene3D" id="2.40.50.140">
    <property type="entry name" value="Nucleic acid-binding proteins"/>
    <property type="match status" value="1"/>
</dbReference>
<dbReference type="Pfam" id="PF01938">
    <property type="entry name" value="TRAM"/>
    <property type="match status" value="1"/>
</dbReference>
<dbReference type="InterPro" id="IPR002792">
    <property type="entry name" value="TRAM_dom"/>
</dbReference>
<keyword evidence="4" id="KW-1185">Reference proteome</keyword>
<reference evidence="3 4" key="1">
    <citation type="submission" date="2018-07" db="EMBL/GenBank/DDBJ databases">
        <title>Genome sequences of Haloplanus salinus JCM 18368T.</title>
        <authorList>
            <person name="Kim Y.B."/>
            <person name="Roh S.W."/>
        </authorList>
    </citation>
    <scope>NUCLEOTIDE SEQUENCE [LARGE SCALE GENOMIC DNA]</scope>
    <source>
        <strain evidence="3 4">JCM 18368</strain>
    </source>
</reference>
<name>A0A368N1S9_9EURY</name>
<evidence type="ECO:0000256" key="1">
    <source>
        <dbReference type="SAM" id="MobiDB-lite"/>
    </source>
</evidence>
<evidence type="ECO:0000259" key="2">
    <source>
        <dbReference type="PROSITE" id="PS50926"/>
    </source>
</evidence>
<feature type="compositionally biased region" description="Basic and acidic residues" evidence="1">
    <location>
        <begin position="57"/>
        <end position="70"/>
    </location>
</feature>
<dbReference type="AlphaFoldDB" id="A0A368N1S9"/>
<feature type="compositionally biased region" description="Polar residues" evidence="1">
    <location>
        <begin position="71"/>
        <end position="85"/>
    </location>
</feature>
<proteinExistence type="predicted"/>
<feature type="region of interest" description="Disordered" evidence="1">
    <location>
        <begin position="35"/>
        <end position="115"/>
    </location>
</feature>
<accession>A0A368N1S9</accession>
<dbReference type="EMBL" id="QPHM01000003">
    <property type="protein sequence ID" value="RCU44462.1"/>
    <property type="molecule type" value="Genomic_DNA"/>
</dbReference>
<protein>
    <submittedName>
        <fullName evidence="3">TRAM domain-containing protein</fullName>
    </submittedName>
</protein>
<gene>
    <name evidence="3" type="ORF">DU504_17130</name>
</gene>